<dbReference type="EMBL" id="CAJVPY010004270">
    <property type="protein sequence ID" value="CAG8614565.1"/>
    <property type="molecule type" value="Genomic_DNA"/>
</dbReference>
<name>A0A9N9GNG9_9GLOM</name>
<protein>
    <submittedName>
        <fullName evidence="1">15747_t:CDS:1</fullName>
    </submittedName>
</protein>
<sequence>ITLKVDDYIRLNLSISNDKNTSRSLVLVDSEYSTYDGQSPYIDSLNLDNELRSNEPYGLIKRFAIFGGSPEKSLTERLKYPLEKSLIERMEYLESQIMDIKIKDIKLKDQNFLEHAEQITPVDINECTGTDT</sequence>
<keyword evidence="2" id="KW-1185">Reference proteome</keyword>
<accession>A0A9N9GNG9</accession>
<evidence type="ECO:0000313" key="2">
    <source>
        <dbReference type="Proteomes" id="UP000789405"/>
    </source>
</evidence>
<gene>
    <name evidence="1" type="ORF">DERYTH_LOCUS8316</name>
</gene>
<proteinExistence type="predicted"/>
<evidence type="ECO:0000313" key="1">
    <source>
        <dbReference type="EMBL" id="CAG8614565.1"/>
    </source>
</evidence>
<feature type="non-terminal residue" evidence="1">
    <location>
        <position position="132"/>
    </location>
</feature>
<comment type="caution">
    <text evidence="1">The sequence shown here is derived from an EMBL/GenBank/DDBJ whole genome shotgun (WGS) entry which is preliminary data.</text>
</comment>
<reference evidence="1" key="1">
    <citation type="submission" date="2021-06" db="EMBL/GenBank/DDBJ databases">
        <authorList>
            <person name="Kallberg Y."/>
            <person name="Tangrot J."/>
            <person name="Rosling A."/>
        </authorList>
    </citation>
    <scope>NUCLEOTIDE SEQUENCE</scope>
    <source>
        <strain evidence="1">MA453B</strain>
    </source>
</reference>
<dbReference type="AlphaFoldDB" id="A0A9N9GNG9"/>
<organism evidence="1 2">
    <name type="scientific">Dentiscutata erythropus</name>
    <dbReference type="NCBI Taxonomy" id="1348616"/>
    <lineage>
        <taxon>Eukaryota</taxon>
        <taxon>Fungi</taxon>
        <taxon>Fungi incertae sedis</taxon>
        <taxon>Mucoromycota</taxon>
        <taxon>Glomeromycotina</taxon>
        <taxon>Glomeromycetes</taxon>
        <taxon>Diversisporales</taxon>
        <taxon>Gigasporaceae</taxon>
        <taxon>Dentiscutata</taxon>
    </lineage>
</organism>
<dbReference type="Proteomes" id="UP000789405">
    <property type="component" value="Unassembled WGS sequence"/>
</dbReference>